<sequence length="176" mass="20688">MQNEKKVLITTLISLFFFSNFIYSQSKSKEDLGNLLVESIVSNDINSFKSALLPKKVVLEFQENNTPENKGKEERDSLMIQQEVAYDQLVMPQLEQNFLDLVKLNETYEIDWNQLKFVLLYKGSSKDEQYVPFFIHSKLNNSDFNHFYFGAVRYKGAWYLTGDMEITKDEKYAPYD</sequence>
<keyword evidence="2" id="KW-1185">Reference proteome</keyword>
<accession>A0ABW3XZ91</accession>
<dbReference type="EMBL" id="JBHTMY010000002">
    <property type="protein sequence ID" value="MFD1314909.1"/>
    <property type="molecule type" value="Genomic_DNA"/>
</dbReference>
<gene>
    <name evidence="1" type="ORF">ACFQ39_04725</name>
</gene>
<protein>
    <submittedName>
        <fullName evidence="1">Uncharacterized protein</fullName>
    </submittedName>
</protein>
<name>A0ABW3XZ91_9FLAO</name>
<evidence type="ECO:0000313" key="1">
    <source>
        <dbReference type="EMBL" id="MFD1314909.1"/>
    </source>
</evidence>
<reference evidence="2" key="1">
    <citation type="journal article" date="2019" name="Int. J. Syst. Evol. Microbiol.">
        <title>The Global Catalogue of Microorganisms (GCM) 10K type strain sequencing project: providing services to taxonomists for standard genome sequencing and annotation.</title>
        <authorList>
            <consortium name="The Broad Institute Genomics Platform"/>
            <consortium name="The Broad Institute Genome Sequencing Center for Infectious Disease"/>
            <person name="Wu L."/>
            <person name="Ma J."/>
        </authorList>
    </citation>
    <scope>NUCLEOTIDE SEQUENCE [LARGE SCALE GENOMIC DNA]</scope>
    <source>
        <strain evidence="2">CCUG 61485</strain>
    </source>
</reference>
<organism evidence="1 2">
    <name type="scientific">Namhaeicola litoreus</name>
    <dbReference type="NCBI Taxonomy" id="1052145"/>
    <lineage>
        <taxon>Bacteria</taxon>
        <taxon>Pseudomonadati</taxon>
        <taxon>Bacteroidota</taxon>
        <taxon>Flavobacteriia</taxon>
        <taxon>Flavobacteriales</taxon>
        <taxon>Flavobacteriaceae</taxon>
        <taxon>Namhaeicola</taxon>
    </lineage>
</organism>
<dbReference type="Proteomes" id="UP001597201">
    <property type="component" value="Unassembled WGS sequence"/>
</dbReference>
<dbReference type="RefSeq" id="WP_377176835.1">
    <property type="nucleotide sequence ID" value="NZ_JBHTMY010000002.1"/>
</dbReference>
<proteinExistence type="predicted"/>
<evidence type="ECO:0000313" key="2">
    <source>
        <dbReference type="Proteomes" id="UP001597201"/>
    </source>
</evidence>
<comment type="caution">
    <text evidence="1">The sequence shown here is derived from an EMBL/GenBank/DDBJ whole genome shotgun (WGS) entry which is preliminary data.</text>
</comment>